<feature type="compositionally biased region" description="Polar residues" evidence="2">
    <location>
        <begin position="251"/>
        <end position="263"/>
    </location>
</feature>
<sequence>MQPRTPKGRKLVTYGRSTRDQICGNDSSSISSFSAIFNEGGESDVSSRLNSVTNTEEQQQLNKNRDLRSPITQLSGVEGSKKNTDENIYDLPSSDGMEDHGKGKKKRRKLVSDPQNQPTQKPTVRNVRGNSQLDVSAGSHETSNTRPRPRVSSRNPSQTRHRGREPSTAHGTKCDIPKSAQIELHSGSAMQRSCIPNISLGGNDHPERNRGGSETSRLQSLPEINREYEGTVPSRRRLIDSLDATKKSVKKPSTISDSDNEANSAQISFSSAVKGNNMSYVQPRQILSSTTLHNTSNNQESTTAIPVDSRRSKVTYARQRSFMGDLQISGELKGQDRLLFSMDQNHPIQRQPTTEIMPRTFLHINDDENNDSGPVRSIHELRQAGDDARFRGAVDSMFEDIEDPCNPGAGKCNSLVQLCIKLLDSQFARRFSEHGFETRLVEHVTSSLDIVSTSFALCGYLLIFAGRSIPSRILDSFWPRLLVIAPKLLGIKDDILPLVKRQFGSSKFVQKSVQNSIPQLSSAIFSPPQSSKISPCFLALRCIQLTLSNFRKGDRIEPVSSIILDQLVQLLIVESSAEAANFLLSPEDFHILALAFSILESYTVLSGTLAYGYRDSFKPLSRLSNFLDMSWYGFNDRGRPILALYIRVILNITNNDSSLCSEFSTPGIVEGLVNIITTETQDESEDFLAEENNSLNTVILALGALINLAEKSESSRAVFLNPVSPTFLQLLLRQFFAGINTVPKAHSVLEVHHNVAIGYLSTLLVTLCLNDEARSQVMGSSHGEGLAIVLSTADEFLHYHQKVEQDHHPFETSCDKMTGFTTRLKDIICQVKELASF</sequence>
<proteinExistence type="inferred from homology"/>
<dbReference type="Pfam" id="PF07814">
    <property type="entry name" value="WAPL"/>
    <property type="match status" value="1"/>
</dbReference>
<feature type="region of interest" description="Disordered" evidence="2">
    <location>
        <begin position="1"/>
        <end position="28"/>
    </location>
</feature>
<reference evidence="5" key="1">
    <citation type="journal article" date="2017" name="Genome Biol.">
        <title>Comparative genomics reveals high biological diversity and specific adaptations in the industrially and medically important fungal genus Aspergillus.</title>
        <authorList>
            <person name="de Vries R.P."/>
            <person name="Riley R."/>
            <person name="Wiebenga A."/>
            <person name="Aguilar-Osorio G."/>
            <person name="Amillis S."/>
            <person name="Uchima C.A."/>
            <person name="Anderluh G."/>
            <person name="Asadollahi M."/>
            <person name="Askin M."/>
            <person name="Barry K."/>
            <person name="Battaglia E."/>
            <person name="Bayram O."/>
            <person name="Benocci T."/>
            <person name="Braus-Stromeyer S.A."/>
            <person name="Caldana C."/>
            <person name="Canovas D."/>
            <person name="Cerqueira G.C."/>
            <person name="Chen F."/>
            <person name="Chen W."/>
            <person name="Choi C."/>
            <person name="Clum A."/>
            <person name="Dos Santos R.A."/>
            <person name="Damasio A.R."/>
            <person name="Diallinas G."/>
            <person name="Emri T."/>
            <person name="Fekete E."/>
            <person name="Flipphi M."/>
            <person name="Freyberg S."/>
            <person name="Gallo A."/>
            <person name="Gournas C."/>
            <person name="Habgood R."/>
            <person name="Hainaut M."/>
            <person name="Harispe M.L."/>
            <person name="Henrissat B."/>
            <person name="Hilden K.S."/>
            <person name="Hope R."/>
            <person name="Hossain A."/>
            <person name="Karabika E."/>
            <person name="Karaffa L."/>
            <person name="Karanyi Z."/>
            <person name="Krasevec N."/>
            <person name="Kuo A."/>
            <person name="Kusch H."/>
            <person name="LaButti K."/>
            <person name="Lagendijk E.L."/>
            <person name="Lapidus A."/>
            <person name="Levasseur A."/>
            <person name="Lindquist E."/>
            <person name="Lipzen A."/>
            <person name="Logrieco A.F."/>
            <person name="MacCabe A."/>
            <person name="Maekelae M.R."/>
            <person name="Malavazi I."/>
            <person name="Melin P."/>
            <person name="Meyer V."/>
            <person name="Mielnichuk N."/>
            <person name="Miskei M."/>
            <person name="Molnar A.P."/>
            <person name="Mule G."/>
            <person name="Ngan C.Y."/>
            <person name="Orejas M."/>
            <person name="Orosz E."/>
            <person name="Ouedraogo J.P."/>
            <person name="Overkamp K.M."/>
            <person name="Park H.-S."/>
            <person name="Perrone G."/>
            <person name="Piumi F."/>
            <person name="Punt P.J."/>
            <person name="Ram A.F."/>
            <person name="Ramon A."/>
            <person name="Rauscher S."/>
            <person name="Record E."/>
            <person name="Riano-Pachon D.M."/>
            <person name="Robert V."/>
            <person name="Roehrig J."/>
            <person name="Ruller R."/>
            <person name="Salamov A."/>
            <person name="Salih N.S."/>
            <person name="Samson R.A."/>
            <person name="Sandor E."/>
            <person name="Sanguinetti M."/>
            <person name="Schuetze T."/>
            <person name="Sepcic K."/>
            <person name="Shelest E."/>
            <person name="Sherlock G."/>
            <person name="Sophianopoulou V."/>
            <person name="Squina F.M."/>
            <person name="Sun H."/>
            <person name="Susca A."/>
            <person name="Todd R.B."/>
            <person name="Tsang A."/>
            <person name="Unkles S.E."/>
            <person name="van de Wiele N."/>
            <person name="van Rossen-Uffink D."/>
            <person name="Oliveira J.V."/>
            <person name="Vesth T.C."/>
            <person name="Visser J."/>
            <person name="Yu J.-H."/>
            <person name="Zhou M."/>
            <person name="Andersen M.R."/>
            <person name="Archer D.B."/>
            <person name="Baker S.E."/>
            <person name="Benoit I."/>
            <person name="Brakhage A.A."/>
            <person name="Braus G.H."/>
            <person name="Fischer R."/>
            <person name="Frisvad J.C."/>
            <person name="Goldman G.H."/>
            <person name="Houbraken J."/>
            <person name="Oakley B."/>
            <person name="Pocsi I."/>
            <person name="Scazzocchio C."/>
            <person name="Seiboth B."/>
            <person name="vanKuyk P.A."/>
            <person name="Wortman J."/>
            <person name="Dyer P.S."/>
            <person name="Grigoriev I.V."/>
        </authorList>
    </citation>
    <scope>NUCLEOTIDE SEQUENCE [LARGE SCALE GENOMIC DNA]</scope>
    <source>
        <strain evidence="5">DTO 134E9</strain>
    </source>
</reference>
<feature type="compositionally biased region" description="Polar residues" evidence="2">
    <location>
        <begin position="44"/>
        <end position="62"/>
    </location>
</feature>
<organism evidence="4 5">
    <name type="scientific">Aspergillus wentii DTO 134E9</name>
    <dbReference type="NCBI Taxonomy" id="1073089"/>
    <lineage>
        <taxon>Eukaryota</taxon>
        <taxon>Fungi</taxon>
        <taxon>Dikarya</taxon>
        <taxon>Ascomycota</taxon>
        <taxon>Pezizomycotina</taxon>
        <taxon>Eurotiomycetes</taxon>
        <taxon>Eurotiomycetidae</taxon>
        <taxon>Eurotiales</taxon>
        <taxon>Aspergillaceae</taxon>
        <taxon>Aspergillus</taxon>
        <taxon>Aspergillus subgen. Cremei</taxon>
    </lineage>
</organism>
<dbReference type="SUPFAM" id="SSF48371">
    <property type="entry name" value="ARM repeat"/>
    <property type="match status" value="1"/>
</dbReference>
<evidence type="ECO:0000313" key="5">
    <source>
        <dbReference type="Proteomes" id="UP000184383"/>
    </source>
</evidence>
<evidence type="ECO:0000256" key="2">
    <source>
        <dbReference type="SAM" id="MobiDB-lite"/>
    </source>
</evidence>
<feature type="region of interest" description="Disordered" evidence="2">
    <location>
        <begin position="193"/>
        <end position="263"/>
    </location>
</feature>
<feature type="compositionally biased region" description="Basic and acidic residues" evidence="2">
    <location>
        <begin position="237"/>
        <end position="246"/>
    </location>
</feature>
<name>A0A1L9S2B1_ASPWE</name>
<dbReference type="Proteomes" id="UP000184383">
    <property type="component" value="Unassembled WGS sequence"/>
</dbReference>
<gene>
    <name evidence="4" type="ORF">ASPWEDRAFT_23392</name>
</gene>
<evidence type="ECO:0000256" key="1">
    <source>
        <dbReference type="ARBA" id="ARBA00006854"/>
    </source>
</evidence>
<dbReference type="InterPro" id="IPR039874">
    <property type="entry name" value="WAPL"/>
</dbReference>
<dbReference type="Gene3D" id="1.25.10.10">
    <property type="entry name" value="Leucine-rich Repeat Variant"/>
    <property type="match status" value="1"/>
</dbReference>
<feature type="compositionally biased region" description="Low complexity" evidence="2">
    <location>
        <begin position="142"/>
        <end position="157"/>
    </location>
</feature>
<dbReference type="VEuPathDB" id="FungiDB:ASPWEDRAFT_23392"/>
<feature type="compositionally biased region" description="Basic and acidic residues" evidence="2">
    <location>
        <begin position="164"/>
        <end position="176"/>
    </location>
</feature>
<keyword evidence="5" id="KW-1185">Reference proteome</keyword>
<comment type="similarity">
    <text evidence="1">Belongs to the WAPL family.</text>
</comment>
<dbReference type="PANTHER" id="PTHR22100">
    <property type="entry name" value="WINGS APART-LIKE PROTEIN HOMOLOG"/>
    <property type="match status" value="1"/>
</dbReference>
<evidence type="ECO:0000313" key="4">
    <source>
        <dbReference type="EMBL" id="OJJ41285.1"/>
    </source>
</evidence>
<dbReference type="RefSeq" id="XP_040694961.1">
    <property type="nucleotide sequence ID" value="XM_040832475.1"/>
</dbReference>
<evidence type="ECO:0000259" key="3">
    <source>
        <dbReference type="Pfam" id="PF07814"/>
    </source>
</evidence>
<accession>A0A1L9S2B1</accession>
<dbReference type="InterPro" id="IPR022771">
    <property type="entry name" value="WAPL_C"/>
</dbReference>
<dbReference type="STRING" id="1073089.A0A1L9S2B1"/>
<dbReference type="GeneID" id="63748323"/>
<feature type="region of interest" description="Disordered" evidence="2">
    <location>
        <begin position="40"/>
        <end position="176"/>
    </location>
</feature>
<feature type="compositionally biased region" description="Basic residues" evidence="2">
    <location>
        <begin position="1"/>
        <end position="10"/>
    </location>
</feature>
<dbReference type="PANTHER" id="PTHR22100:SF13">
    <property type="entry name" value="WINGS APART-LIKE PROTEIN HOMOLOG"/>
    <property type="match status" value="1"/>
</dbReference>
<feature type="domain" description="Wings apart-like protein C-terminal" evidence="3">
    <location>
        <begin position="374"/>
        <end position="714"/>
    </location>
</feature>
<feature type="compositionally biased region" description="Polar residues" evidence="2">
    <location>
        <begin position="113"/>
        <end position="134"/>
    </location>
</feature>
<dbReference type="InterPro" id="IPR016024">
    <property type="entry name" value="ARM-type_fold"/>
</dbReference>
<dbReference type="OrthoDB" id="5976022at2759"/>
<protein>
    <recommendedName>
        <fullName evidence="3">Wings apart-like protein C-terminal domain-containing protein</fullName>
    </recommendedName>
</protein>
<dbReference type="EMBL" id="KV878209">
    <property type="protein sequence ID" value="OJJ41285.1"/>
    <property type="molecule type" value="Genomic_DNA"/>
</dbReference>
<dbReference type="InterPro" id="IPR011989">
    <property type="entry name" value="ARM-like"/>
</dbReference>
<dbReference type="AlphaFoldDB" id="A0A1L9S2B1"/>